<keyword evidence="2" id="KW-1185">Reference proteome</keyword>
<organism evidence="1 2">
    <name type="scientific">Zarea fungicola</name>
    <dbReference type="NCBI Taxonomy" id="93591"/>
    <lineage>
        <taxon>Eukaryota</taxon>
        <taxon>Fungi</taxon>
        <taxon>Dikarya</taxon>
        <taxon>Ascomycota</taxon>
        <taxon>Pezizomycotina</taxon>
        <taxon>Sordariomycetes</taxon>
        <taxon>Hypocreomycetidae</taxon>
        <taxon>Hypocreales</taxon>
        <taxon>Cordycipitaceae</taxon>
        <taxon>Zarea</taxon>
    </lineage>
</organism>
<protein>
    <submittedName>
        <fullName evidence="1">Uncharacterized protein</fullName>
    </submittedName>
</protein>
<dbReference type="Proteomes" id="UP001143910">
    <property type="component" value="Unassembled WGS sequence"/>
</dbReference>
<sequence length="555" mass="61890">MPIQSELTIDIPATDVWSFLFGGQKAYPANLVLFMDGDSGRSYSYAETKKYSVAFGKGLQSKLNWSKGDVLAFYSPNDIDIPVLIAGVVWTGGVACPANPTYTADELGKQLRDSNAKALVTQPAYLTTACKAALKAGMSLENVILLGNDRNNNDKHKHWTYFSTLGSSSKCNQFKKASIEPERDMAFLIYSSGTTGLPKGVILTHYNIVSNISQFSYTDVRYMSWETDSQLGILPFFHIYQHFQWGLFVSLNITLFCGVKCIVIPKFDLEKACQLIQQHRVTFLYVPPPIVLLLGRHPLVDTFDLTSLRWINSAAAPLEKELVHDVWNRLKVGVKQSYGLSETSPSALAQLPDEWREFEGSVGRLMPNMAAKIVDPNGNEVPLGMNQAGEILLKGPNIFPGYWNQPDLNKHTFTNDGWFKTGDVGYVCPKGHFYITDRIKELIKYKGFQVAPAELEDKLLGHEDVNDACVIGVWDNERHTEVPRAYIVLKPGVQESGELAQSIVDWLGERLSPPKKLRGGVRFVARIPKSQAGKILRRVLKEEATKEPSRPSGKL</sequence>
<name>A0ACC1NR32_9HYPO</name>
<reference evidence="1" key="1">
    <citation type="submission" date="2022-08" db="EMBL/GenBank/DDBJ databases">
        <title>Genome Sequence of Lecanicillium fungicola.</title>
        <authorList>
            <person name="Buettner E."/>
        </authorList>
    </citation>
    <scope>NUCLEOTIDE SEQUENCE</scope>
    <source>
        <strain evidence="1">Babe33</strain>
    </source>
</reference>
<dbReference type="EMBL" id="JANJQO010000113">
    <property type="protein sequence ID" value="KAJ2981750.1"/>
    <property type="molecule type" value="Genomic_DNA"/>
</dbReference>
<proteinExistence type="predicted"/>
<accession>A0ACC1NR32</accession>
<evidence type="ECO:0000313" key="1">
    <source>
        <dbReference type="EMBL" id="KAJ2981750.1"/>
    </source>
</evidence>
<comment type="caution">
    <text evidence="1">The sequence shown here is derived from an EMBL/GenBank/DDBJ whole genome shotgun (WGS) entry which is preliminary data.</text>
</comment>
<evidence type="ECO:0000313" key="2">
    <source>
        <dbReference type="Proteomes" id="UP001143910"/>
    </source>
</evidence>
<gene>
    <name evidence="1" type="ORF">NQ176_g1830</name>
</gene>